<proteinExistence type="predicted"/>
<evidence type="ECO:0000313" key="3">
    <source>
        <dbReference type="EMBL" id="OQV21141.1"/>
    </source>
</evidence>
<dbReference type="Proteomes" id="UP000192578">
    <property type="component" value="Unassembled WGS sequence"/>
</dbReference>
<dbReference type="AlphaFoldDB" id="A0A1W0X127"/>
<name>A0A1W0X127_HYPEX</name>
<sequence>MEGSRSNAVETIPFPKLSPPTNPTDPANPTDSANPTDPANPTDSENPTDSANPTDSENQTDSANPTNPESLDTVSDLPDLQPQQRDRTSSASSLKSLFSISTYDPSEDPYVRHLNLPVILTSAVVNIVLGGGIGGLEIAAIIFAKIHGHEGMFANLAPGAWFGVLFIAVATLGLTVRSRFLSRQPVPYPVLAVYLGLNLLACVVSLAMIAYIACVMIYDRMTYRLCFGDRCLFDLRVSPSASAASTHHDPGMELPACDYCNDAGIHDVFIIILFTMIVAYLFVFIFAFTTVKVTVRWTEFHRNYLQPEVKRLLRSVRRKFVFTSGRRRPQLEQSVYRI</sequence>
<feature type="compositionally biased region" description="Polar residues" evidence="1">
    <location>
        <begin position="32"/>
        <end position="73"/>
    </location>
</feature>
<protein>
    <submittedName>
        <fullName evidence="3">Uncharacterized protein</fullName>
    </submittedName>
</protein>
<feature type="transmembrane region" description="Helical" evidence="2">
    <location>
        <begin position="118"/>
        <end position="144"/>
    </location>
</feature>
<evidence type="ECO:0000313" key="4">
    <source>
        <dbReference type="Proteomes" id="UP000192578"/>
    </source>
</evidence>
<evidence type="ECO:0000256" key="1">
    <source>
        <dbReference type="SAM" id="MobiDB-lite"/>
    </source>
</evidence>
<reference evidence="4" key="1">
    <citation type="submission" date="2017-01" db="EMBL/GenBank/DDBJ databases">
        <title>Comparative genomics of anhydrobiosis in the tardigrade Hypsibius dujardini.</title>
        <authorList>
            <person name="Yoshida Y."/>
            <person name="Koutsovoulos G."/>
            <person name="Laetsch D."/>
            <person name="Stevens L."/>
            <person name="Kumar S."/>
            <person name="Horikawa D."/>
            <person name="Ishino K."/>
            <person name="Komine S."/>
            <person name="Tomita M."/>
            <person name="Blaxter M."/>
            <person name="Arakawa K."/>
        </authorList>
    </citation>
    <scope>NUCLEOTIDE SEQUENCE [LARGE SCALE GENOMIC DNA]</scope>
    <source>
        <strain evidence="4">Z151</strain>
    </source>
</reference>
<feature type="transmembrane region" description="Helical" evidence="2">
    <location>
        <begin position="156"/>
        <end position="176"/>
    </location>
</feature>
<organism evidence="3 4">
    <name type="scientific">Hypsibius exemplaris</name>
    <name type="common">Freshwater tardigrade</name>
    <dbReference type="NCBI Taxonomy" id="2072580"/>
    <lineage>
        <taxon>Eukaryota</taxon>
        <taxon>Metazoa</taxon>
        <taxon>Ecdysozoa</taxon>
        <taxon>Tardigrada</taxon>
        <taxon>Eutardigrada</taxon>
        <taxon>Parachela</taxon>
        <taxon>Hypsibioidea</taxon>
        <taxon>Hypsibiidae</taxon>
        <taxon>Hypsibius</taxon>
    </lineage>
</organism>
<accession>A0A1W0X127</accession>
<keyword evidence="2" id="KW-0472">Membrane</keyword>
<feature type="region of interest" description="Disordered" evidence="1">
    <location>
        <begin position="1"/>
        <end position="92"/>
    </location>
</feature>
<feature type="transmembrane region" description="Helical" evidence="2">
    <location>
        <begin position="268"/>
        <end position="288"/>
    </location>
</feature>
<keyword evidence="4" id="KW-1185">Reference proteome</keyword>
<keyword evidence="2" id="KW-0812">Transmembrane</keyword>
<dbReference type="EMBL" id="MTYJ01000025">
    <property type="protein sequence ID" value="OQV21141.1"/>
    <property type="molecule type" value="Genomic_DNA"/>
</dbReference>
<gene>
    <name evidence="3" type="ORF">BV898_04903</name>
</gene>
<comment type="caution">
    <text evidence="3">The sequence shown here is derived from an EMBL/GenBank/DDBJ whole genome shotgun (WGS) entry which is preliminary data.</text>
</comment>
<evidence type="ECO:0000256" key="2">
    <source>
        <dbReference type="SAM" id="Phobius"/>
    </source>
</evidence>
<keyword evidence="2" id="KW-1133">Transmembrane helix</keyword>
<feature type="transmembrane region" description="Helical" evidence="2">
    <location>
        <begin position="188"/>
        <end position="218"/>
    </location>
</feature>